<accession>A0A1W1HDN9</accession>
<protein>
    <submittedName>
        <fullName evidence="3">Eight transmembrane protein EpsH</fullName>
    </submittedName>
</protein>
<keyword evidence="4" id="KW-1185">Reference proteome</keyword>
<keyword evidence="1 3" id="KW-0812">Transmembrane</keyword>
<evidence type="ECO:0000313" key="4">
    <source>
        <dbReference type="Proteomes" id="UP000191931"/>
    </source>
</evidence>
<dbReference type="EMBL" id="FWEV01000151">
    <property type="protein sequence ID" value="SLM30614.1"/>
    <property type="molecule type" value="Genomic_DNA"/>
</dbReference>
<evidence type="ECO:0000259" key="2">
    <source>
        <dbReference type="Pfam" id="PF11984"/>
    </source>
</evidence>
<keyword evidence="1" id="KW-1133">Transmembrane helix</keyword>
<evidence type="ECO:0000256" key="1">
    <source>
        <dbReference type="SAM" id="Phobius"/>
    </source>
</evidence>
<sequence length="243" mass="27779">MTKGVNRPDVNATEQTPKNGLAVVISLILLTGVGTLTYRTEAMPPIFVKGGIESFLLNFGQWRGQRQLVEPEIIEASGAEESFSGYYVNDKNEVVSLYIGYRSSAFLENRNFFHSPTVCLPASGWKTLEQSRHTLHDIPFYQTFDVTQMVVGGPMESRQLVYFWFQTKDRVTHDKNINRFHLAMHAIKKDNTHDLFIRLMTSIKDDGVMQDSQQRLESFARDMMPVLDQFLKDRQYEGGTPSN</sequence>
<dbReference type="InterPro" id="IPR014263">
    <property type="entry name" value="Methanolan_biosynth_EpsI"/>
</dbReference>
<feature type="domain" description="Methanolan biosynthesis EpsI" evidence="2">
    <location>
        <begin position="22"/>
        <end position="230"/>
    </location>
</feature>
<reference evidence="3 4" key="1">
    <citation type="submission" date="2017-03" db="EMBL/GenBank/DDBJ databases">
        <authorList>
            <person name="Afonso C.L."/>
            <person name="Miller P.J."/>
            <person name="Scott M.A."/>
            <person name="Spackman E."/>
            <person name="Goraichik I."/>
            <person name="Dimitrov K.M."/>
            <person name="Suarez D.L."/>
            <person name="Swayne D.E."/>
        </authorList>
    </citation>
    <scope>NUCLEOTIDE SEQUENCE [LARGE SCALE GENOMIC DNA]</scope>
    <source>
        <strain evidence="3">PRJEB14757</strain>
    </source>
</reference>
<gene>
    <name evidence="3" type="ORF">MTBBW1_2340005</name>
</gene>
<dbReference type="NCBIfam" id="TIGR02914">
    <property type="entry name" value="EpsI_fam"/>
    <property type="match status" value="1"/>
</dbReference>
<name>A0A1W1HDN9_9BACT</name>
<feature type="transmembrane region" description="Helical" evidence="1">
    <location>
        <begin position="20"/>
        <end position="38"/>
    </location>
</feature>
<dbReference type="AlphaFoldDB" id="A0A1W1HDN9"/>
<dbReference type="STRING" id="1246637.MTBBW1_2340005"/>
<evidence type="ECO:0000313" key="3">
    <source>
        <dbReference type="EMBL" id="SLM30614.1"/>
    </source>
</evidence>
<organism evidence="3 4">
    <name type="scientific">Desulfamplus magnetovallimortis</name>
    <dbReference type="NCBI Taxonomy" id="1246637"/>
    <lineage>
        <taxon>Bacteria</taxon>
        <taxon>Pseudomonadati</taxon>
        <taxon>Thermodesulfobacteriota</taxon>
        <taxon>Desulfobacteria</taxon>
        <taxon>Desulfobacterales</taxon>
        <taxon>Desulfobacteraceae</taxon>
        <taxon>Desulfamplus</taxon>
    </lineage>
</organism>
<dbReference type="Pfam" id="PF11984">
    <property type="entry name" value="DUF3485"/>
    <property type="match status" value="1"/>
</dbReference>
<keyword evidence="1" id="KW-0472">Membrane</keyword>
<dbReference type="Proteomes" id="UP000191931">
    <property type="component" value="Unassembled WGS sequence"/>
</dbReference>
<proteinExistence type="predicted"/>